<dbReference type="InterPro" id="IPR036052">
    <property type="entry name" value="TrpB-like_PALP_sf"/>
</dbReference>
<sequence length="403" mass="44352">MKNVVTSKDFLDRYEIIKPYINRTPLIYAIKLSELSNNDVFVKLENLQKAGSFKIRGALSKILSLTEEEKKRGIIAASMGNHSQGVGYAGKMLNIPTTIVMPKTAPIAKINATKKYGVDLVLDGVFFDDAQKKAQEIAKEKDLVLVHAFNDIDIVKGQGSIGIEILEDVKDADYVLVPIGGGGIMAGISAYIKQVNPKCKLIGVESENVPSYFESRKTGKPFLVSAKPSIADGIAVKQTGDITFEILNKYCDDVILVSEEEIAETILFLFENCKIVAEGAGATTAAAVLFNKLNVQNKKIVCVLTGGNIDVTSFLNITNRVLFQTKRRTVLKIEAPISKDSLSEITNIIYKNGIQIFKISESQLENSLRINREIIKVVLDINQPVELENLEKNLTTHGFEIVN</sequence>
<comment type="cofactor">
    <cofactor evidence="1">
        <name>pyridoxal 5'-phosphate</name>
        <dbReference type="ChEBI" id="CHEBI:597326"/>
    </cofactor>
</comment>
<protein>
    <recommendedName>
        <fullName evidence="3">threonine ammonia-lyase</fullName>
        <ecNumber evidence="3">4.3.1.19</ecNumber>
    </recommendedName>
</protein>
<keyword evidence="5" id="KW-0456">Lyase</keyword>
<dbReference type="RefSeq" id="WP_028126817.1">
    <property type="nucleotide sequence ID" value="NZ_PHNE01000001.1"/>
</dbReference>
<dbReference type="Pfam" id="PF00291">
    <property type="entry name" value="PALP"/>
    <property type="match status" value="1"/>
</dbReference>
<dbReference type="GO" id="GO:0006565">
    <property type="term" value="P:L-serine catabolic process"/>
    <property type="evidence" value="ECO:0007669"/>
    <property type="project" value="TreeGrafter"/>
</dbReference>
<evidence type="ECO:0000256" key="5">
    <source>
        <dbReference type="ARBA" id="ARBA00023239"/>
    </source>
</evidence>
<evidence type="ECO:0000259" key="6">
    <source>
        <dbReference type="Pfam" id="PF00291"/>
    </source>
</evidence>
<dbReference type="STRING" id="1399797.GCA_000518285_01430"/>
<dbReference type="FunFam" id="3.40.50.1100:FF:000007">
    <property type="entry name" value="L-threonine dehydratase catabolic TdcB"/>
    <property type="match status" value="1"/>
</dbReference>
<keyword evidence="4" id="KW-0663">Pyridoxal phosphate</keyword>
<evidence type="ECO:0000256" key="4">
    <source>
        <dbReference type="ARBA" id="ARBA00022898"/>
    </source>
</evidence>
<dbReference type="GO" id="GO:0006567">
    <property type="term" value="P:L-threonine catabolic process"/>
    <property type="evidence" value="ECO:0007669"/>
    <property type="project" value="InterPro"/>
</dbReference>
<dbReference type="GO" id="GO:0004794">
    <property type="term" value="F:threonine deaminase activity"/>
    <property type="evidence" value="ECO:0007669"/>
    <property type="project" value="UniProtKB-EC"/>
</dbReference>
<evidence type="ECO:0000256" key="3">
    <source>
        <dbReference type="ARBA" id="ARBA00012096"/>
    </source>
</evidence>
<dbReference type="EC" id="4.3.1.19" evidence="3"/>
<dbReference type="Proteomes" id="UP000237865">
    <property type="component" value="Unassembled WGS sequence"/>
</dbReference>
<dbReference type="InterPro" id="IPR005789">
    <property type="entry name" value="Thr_deHydtase_catblc"/>
</dbReference>
<proteinExistence type="inferred from homology"/>
<dbReference type="PANTHER" id="PTHR48078">
    <property type="entry name" value="THREONINE DEHYDRATASE, MITOCHONDRIAL-RELATED"/>
    <property type="match status" value="1"/>
</dbReference>
<dbReference type="CDD" id="cd01562">
    <property type="entry name" value="Thr-dehyd"/>
    <property type="match status" value="1"/>
</dbReference>
<keyword evidence="8" id="KW-1185">Reference proteome</keyword>
<evidence type="ECO:0000313" key="8">
    <source>
        <dbReference type="Proteomes" id="UP000237865"/>
    </source>
</evidence>
<dbReference type="Gene3D" id="3.40.50.1100">
    <property type="match status" value="2"/>
</dbReference>
<feature type="domain" description="Tryptophan synthase beta chain-like PALP" evidence="6">
    <location>
        <begin position="18"/>
        <end position="306"/>
    </location>
</feature>
<dbReference type="InterPro" id="IPR050147">
    <property type="entry name" value="Ser/Thr_Dehydratase"/>
</dbReference>
<dbReference type="GO" id="GO:0009097">
    <property type="term" value="P:isoleucine biosynthetic process"/>
    <property type="evidence" value="ECO:0007669"/>
    <property type="project" value="TreeGrafter"/>
</dbReference>
<reference evidence="7 8" key="1">
    <citation type="submission" date="2017-11" db="EMBL/GenBank/DDBJ databases">
        <title>Genome sequence of Entomoplasma lucivorax PIPN-2 (ATCC 49196).</title>
        <authorList>
            <person name="Lo W.-S."/>
            <person name="Gasparich G.E."/>
            <person name="Kuo C.-H."/>
        </authorList>
    </citation>
    <scope>NUCLEOTIDE SEQUENCE [LARGE SCALE GENOMIC DNA]</scope>
    <source>
        <strain evidence="7 8">PIPN-2</strain>
    </source>
</reference>
<comment type="caution">
    <text evidence="7">The sequence shown here is derived from an EMBL/GenBank/DDBJ whole genome shotgun (WGS) entry which is preliminary data.</text>
</comment>
<gene>
    <name evidence="7" type="ORF">ELUCI_v1c01800</name>
</gene>
<accession>A0A2S5RFA7</accession>
<dbReference type="InterPro" id="IPR001926">
    <property type="entry name" value="TrpB-like_PALP"/>
</dbReference>
<dbReference type="AlphaFoldDB" id="A0A2S5RFA7"/>
<dbReference type="GO" id="GO:0003941">
    <property type="term" value="F:L-serine ammonia-lyase activity"/>
    <property type="evidence" value="ECO:0007669"/>
    <property type="project" value="TreeGrafter"/>
</dbReference>
<organism evidence="7 8">
    <name type="scientific">Williamsoniiplasma lucivorax</name>
    <dbReference type="NCBI Taxonomy" id="209274"/>
    <lineage>
        <taxon>Bacteria</taxon>
        <taxon>Bacillati</taxon>
        <taxon>Mycoplasmatota</taxon>
        <taxon>Mollicutes</taxon>
        <taxon>Entomoplasmatales</taxon>
        <taxon>Williamsoniiplasma</taxon>
    </lineage>
</organism>
<evidence type="ECO:0000256" key="1">
    <source>
        <dbReference type="ARBA" id="ARBA00001933"/>
    </source>
</evidence>
<dbReference type="NCBIfam" id="TIGR01127">
    <property type="entry name" value="ilvA_1Cterm"/>
    <property type="match status" value="1"/>
</dbReference>
<evidence type="ECO:0000256" key="2">
    <source>
        <dbReference type="ARBA" id="ARBA00010869"/>
    </source>
</evidence>
<dbReference type="SUPFAM" id="SSF53686">
    <property type="entry name" value="Tryptophan synthase beta subunit-like PLP-dependent enzymes"/>
    <property type="match status" value="1"/>
</dbReference>
<evidence type="ECO:0000313" key="7">
    <source>
        <dbReference type="EMBL" id="PPE05892.1"/>
    </source>
</evidence>
<dbReference type="PANTHER" id="PTHR48078:SF6">
    <property type="entry name" value="L-THREONINE DEHYDRATASE CATABOLIC TDCB"/>
    <property type="match status" value="1"/>
</dbReference>
<name>A0A2S5RFA7_9MOLU</name>
<comment type="similarity">
    <text evidence="2">Belongs to the serine/threonine dehydratase family.</text>
</comment>
<dbReference type="EMBL" id="PHNE01000001">
    <property type="protein sequence ID" value="PPE05892.1"/>
    <property type="molecule type" value="Genomic_DNA"/>
</dbReference>